<keyword evidence="4" id="KW-0697">Rotamase</keyword>
<sequence length="243" mass="27727">MKHIWILPFFLIVFACSKKSSDDSIVLARVNDQVLTVNRLEVVLSPQQRSADQIRTYIHDWVNNAILFQEAKKMGLDKDETLINKKESYFIKLVVGAYLETEASPAITLSKENIRQYYRSNAASFIRSVDDAVLHHFITDNISDARTIQKKLKKKKSGKTMDELYSLYGVDTKTVMKGRLIKELDDVVFRGDGVGVVGPIMVNNNFHIIEIVKKNKKGTRVGLEGAYDEIYQRVLKQNRAAML</sequence>
<evidence type="ECO:0000256" key="4">
    <source>
        <dbReference type="ARBA" id="ARBA00023110"/>
    </source>
</evidence>
<evidence type="ECO:0000259" key="6">
    <source>
        <dbReference type="Pfam" id="PF13145"/>
    </source>
</evidence>
<feature type="domain" description="PpiC" evidence="6">
    <location>
        <begin position="110"/>
        <end position="219"/>
    </location>
</feature>
<protein>
    <recommendedName>
        <fullName evidence="2">peptidylprolyl isomerase</fullName>
        <ecNumber evidence="2">5.2.1.8</ecNumber>
    </recommendedName>
</protein>
<dbReference type="Pfam" id="PF13145">
    <property type="entry name" value="Rotamase_2"/>
    <property type="match status" value="1"/>
</dbReference>
<name>A0A382RIB1_9ZZZZ</name>
<dbReference type="InterPro" id="IPR027304">
    <property type="entry name" value="Trigger_fact/SurA_dom_sf"/>
</dbReference>
<dbReference type="EC" id="5.2.1.8" evidence="2"/>
<dbReference type="PANTHER" id="PTHR47245">
    <property type="entry name" value="PEPTIDYLPROLYL ISOMERASE"/>
    <property type="match status" value="1"/>
</dbReference>
<organism evidence="7">
    <name type="scientific">marine metagenome</name>
    <dbReference type="NCBI Taxonomy" id="408172"/>
    <lineage>
        <taxon>unclassified sequences</taxon>
        <taxon>metagenomes</taxon>
        <taxon>ecological metagenomes</taxon>
    </lineage>
</organism>
<dbReference type="EMBL" id="UINC01121892">
    <property type="protein sequence ID" value="SVC97366.1"/>
    <property type="molecule type" value="Genomic_DNA"/>
</dbReference>
<evidence type="ECO:0000256" key="5">
    <source>
        <dbReference type="ARBA" id="ARBA00023235"/>
    </source>
</evidence>
<dbReference type="AlphaFoldDB" id="A0A382RIB1"/>
<dbReference type="PANTHER" id="PTHR47245:SF1">
    <property type="entry name" value="FOLDASE PROTEIN PRSA"/>
    <property type="match status" value="1"/>
</dbReference>
<proteinExistence type="predicted"/>
<feature type="non-terminal residue" evidence="7">
    <location>
        <position position="243"/>
    </location>
</feature>
<evidence type="ECO:0000256" key="3">
    <source>
        <dbReference type="ARBA" id="ARBA00022729"/>
    </source>
</evidence>
<keyword evidence="5" id="KW-0413">Isomerase</keyword>
<comment type="catalytic activity">
    <reaction evidence="1">
        <text>[protein]-peptidylproline (omega=180) = [protein]-peptidylproline (omega=0)</text>
        <dbReference type="Rhea" id="RHEA:16237"/>
        <dbReference type="Rhea" id="RHEA-COMP:10747"/>
        <dbReference type="Rhea" id="RHEA-COMP:10748"/>
        <dbReference type="ChEBI" id="CHEBI:83833"/>
        <dbReference type="ChEBI" id="CHEBI:83834"/>
        <dbReference type="EC" id="5.2.1.8"/>
    </reaction>
</comment>
<dbReference type="PROSITE" id="PS51257">
    <property type="entry name" value="PROKAR_LIPOPROTEIN"/>
    <property type="match status" value="1"/>
</dbReference>
<accession>A0A382RIB1</accession>
<dbReference type="GO" id="GO:0003755">
    <property type="term" value="F:peptidyl-prolyl cis-trans isomerase activity"/>
    <property type="evidence" value="ECO:0007669"/>
    <property type="project" value="UniProtKB-KW"/>
</dbReference>
<dbReference type="InterPro" id="IPR000297">
    <property type="entry name" value="PPIase_PpiC"/>
</dbReference>
<feature type="non-terminal residue" evidence="7">
    <location>
        <position position="1"/>
    </location>
</feature>
<keyword evidence="3" id="KW-0732">Signal</keyword>
<dbReference type="InterPro" id="IPR050245">
    <property type="entry name" value="PrsA_foldase"/>
</dbReference>
<evidence type="ECO:0000256" key="2">
    <source>
        <dbReference type="ARBA" id="ARBA00013194"/>
    </source>
</evidence>
<evidence type="ECO:0000256" key="1">
    <source>
        <dbReference type="ARBA" id="ARBA00000971"/>
    </source>
</evidence>
<dbReference type="SUPFAM" id="SSF109998">
    <property type="entry name" value="Triger factor/SurA peptide-binding domain-like"/>
    <property type="match status" value="1"/>
</dbReference>
<gene>
    <name evidence="7" type="ORF">METZ01_LOCUS350220</name>
</gene>
<reference evidence="7" key="1">
    <citation type="submission" date="2018-05" db="EMBL/GenBank/DDBJ databases">
        <authorList>
            <person name="Lanie J.A."/>
            <person name="Ng W.-L."/>
            <person name="Kazmierczak K.M."/>
            <person name="Andrzejewski T.M."/>
            <person name="Davidsen T.M."/>
            <person name="Wayne K.J."/>
            <person name="Tettelin H."/>
            <person name="Glass J.I."/>
            <person name="Rusch D."/>
            <person name="Podicherti R."/>
            <person name="Tsui H.-C.T."/>
            <person name="Winkler M.E."/>
        </authorList>
    </citation>
    <scope>NUCLEOTIDE SEQUENCE</scope>
</reference>
<evidence type="ECO:0000313" key="7">
    <source>
        <dbReference type="EMBL" id="SVC97366.1"/>
    </source>
</evidence>